<dbReference type="Proteomes" id="UP001396898">
    <property type="component" value="Unassembled WGS sequence"/>
</dbReference>
<accession>A0ABR1SE61</accession>
<evidence type="ECO:0008006" key="3">
    <source>
        <dbReference type="Google" id="ProtNLM"/>
    </source>
</evidence>
<evidence type="ECO:0000313" key="1">
    <source>
        <dbReference type="EMBL" id="KAK8029322.1"/>
    </source>
</evidence>
<comment type="caution">
    <text evidence="1">The sequence shown here is derived from an EMBL/GenBank/DDBJ whole genome shotgun (WGS) entry which is preliminary data.</text>
</comment>
<keyword evidence="2" id="KW-1185">Reference proteome</keyword>
<organism evidence="1 2">
    <name type="scientific">Apiospora marii</name>
    <dbReference type="NCBI Taxonomy" id="335849"/>
    <lineage>
        <taxon>Eukaryota</taxon>
        <taxon>Fungi</taxon>
        <taxon>Dikarya</taxon>
        <taxon>Ascomycota</taxon>
        <taxon>Pezizomycotina</taxon>
        <taxon>Sordariomycetes</taxon>
        <taxon>Xylariomycetidae</taxon>
        <taxon>Amphisphaeriales</taxon>
        <taxon>Apiosporaceae</taxon>
        <taxon>Apiospora</taxon>
    </lineage>
</organism>
<sequence>MVSSPAGLGVWVAHNQYRDQRVHIDFRTRAQADAYLDRISRPSIVRTENLALERAGPTEVSLRLPFRVSKIVASTTCRGFYLVFTDTELARDWVASLLIWKTVPGQERWVYVDRFISDRGLARLLDRAPNRGPAGGFAQVSIHNRVLFRMRH</sequence>
<gene>
    <name evidence="1" type="ORF">PG991_006378</name>
</gene>
<name>A0ABR1SE61_9PEZI</name>
<protein>
    <recommendedName>
        <fullName evidence="3">PH domain-containing protein</fullName>
    </recommendedName>
</protein>
<proteinExistence type="predicted"/>
<evidence type="ECO:0000313" key="2">
    <source>
        <dbReference type="Proteomes" id="UP001396898"/>
    </source>
</evidence>
<dbReference type="EMBL" id="JAQQWI010000007">
    <property type="protein sequence ID" value="KAK8029322.1"/>
    <property type="molecule type" value="Genomic_DNA"/>
</dbReference>
<reference evidence="1 2" key="1">
    <citation type="submission" date="2023-01" db="EMBL/GenBank/DDBJ databases">
        <title>Analysis of 21 Apiospora genomes using comparative genomics revels a genus with tremendous synthesis potential of carbohydrate active enzymes and secondary metabolites.</title>
        <authorList>
            <person name="Sorensen T."/>
        </authorList>
    </citation>
    <scope>NUCLEOTIDE SEQUENCE [LARGE SCALE GENOMIC DNA]</scope>
    <source>
        <strain evidence="1 2">CBS 20057</strain>
    </source>
</reference>